<sequence length="232" mass="24145">MAWASGFLCSLAGRFSRSPGCGQAVGVAGGPKPPLHVGQGSLGEIRPDVAQQRQPVGKAPPGLGDHLSQDADAGGDHLSLDADAGVVPAGRSGAEGPDADPVLPVEVGDLAVLLDLGAEEGPGLQNPVLLGGAQLSGKRLGPSSRHWAARSFRNLRSRPEIKCQGSHQNVGKCTRRRVPGTVCPPTVAWGRRPRPGLSFAAHSCRRGKWRPMLSGGPRRLKPQSFLLIVPDT</sequence>
<reference evidence="2 3" key="1">
    <citation type="journal article" date="2012" name="Nature">
        <title>The bonobo genome compared with the chimpanzee and human genomes.</title>
        <authorList>
            <person name="Prufer K."/>
            <person name="Munch K."/>
            <person name="Hellmann I."/>
            <person name="Akagi K."/>
            <person name="Miller J.R."/>
            <person name="Walenz B."/>
            <person name="Koren S."/>
            <person name="Sutton G."/>
            <person name="Kodira C."/>
            <person name="Winer R."/>
            <person name="Knight J.R."/>
            <person name="Mullikin J.C."/>
            <person name="Meader S.J."/>
            <person name="Ponting C.P."/>
            <person name="Lunter G."/>
            <person name="Higashino S."/>
            <person name="Hobolth A."/>
            <person name="Dutheil J."/>
            <person name="Karakoc E."/>
            <person name="Alkan C."/>
            <person name="Sajjadian S."/>
            <person name="Catacchio C.R."/>
            <person name="Ventura M."/>
            <person name="Marques-Bonet T."/>
            <person name="Eichler E.E."/>
            <person name="Andre C."/>
            <person name="Atencia R."/>
            <person name="Mugisha L."/>
            <person name="Junhold J."/>
            <person name="Patterson N."/>
            <person name="Siebauer M."/>
            <person name="Good J.M."/>
            <person name="Fischer A."/>
            <person name="Ptak S.E."/>
            <person name="Lachmann M."/>
            <person name="Symer D.E."/>
            <person name="Mailund T."/>
            <person name="Schierup M.H."/>
            <person name="Andres A.M."/>
            <person name="Kelso J."/>
            <person name="Paabo S."/>
        </authorList>
    </citation>
    <scope>NUCLEOTIDE SEQUENCE [LARGE SCALE GENOMIC DNA]</scope>
</reference>
<evidence type="ECO:0000313" key="3">
    <source>
        <dbReference type="Proteomes" id="UP000240080"/>
    </source>
</evidence>
<accession>A0A2R9BHT3</accession>
<dbReference type="EMBL" id="AJFE02015167">
    <property type="status" value="NOT_ANNOTATED_CDS"/>
    <property type="molecule type" value="Genomic_DNA"/>
</dbReference>
<evidence type="ECO:0000256" key="1">
    <source>
        <dbReference type="SAM" id="MobiDB-lite"/>
    </source>
</evidence>
<keyword evidence="3" id="KW-1185">Reference proteome</keyword>
<protein>
    <submittedName>
        <fullName evidence="2">Uncharacterized protein</fullName>
    </submittedName>
</protein>
<organism evidence="2 3">
    <name type="scientific">Pan paniscus</name>
    <name type="common">Pygmy chimpanzee</name>
    <name type="synonym">Bonobo</name>
    <dbReference type="NCBI Taxonomy" id="9597"/>
    <lineage>
        <taxon>Eukaryota</taxon>
        <taxon>Metazoa</taxon>
        <taxon>Chordata</taxon>
        <taxon>Craniata</taxon>
        <taxon>Vertebrata</taxon>
        <taxon>Euteleostomi</taxon>
        <taxon>Mammalia</taxon>
        <taxon>Eutheria</taxon>
        <taxon>Euarchontoglires</taxon>
        <taxon>Primates</taxon>
        <taxon>Haplorrhini</taxon>
        <taxon>Catarrhini</taxon>
        <taxon>Hominidae</taxon>
        <taxon>Pan</taxon>
    </lineage>
</organism>
<proteinExistence type="predicted"/>
<name>A0A2R9BHT3_PANPA</name>
<reference evidence="2" key="3">
    <citation type="submission" date="2025-09" db="UniProtKB">
        <authorList>
            <consortium name="Ensembl"/>
        </authorList>
    </citation>
    <scope>IDENTIFICATION</scope>
</reference>
<reference evidence="2" key="2">
    <citation type="submission" date="2025-08" db="UniProtKB">
        <authorList>
            <consortium name="Ensembl"/>
        </authorList>
    </citation>
    <scope>IDENTIFICATION</scope>
</reference>
<dbReference type="Bgee" id="ENSPPAG00000036333">
    <property type="expression patterns" value="Expressed in adult mammalian kidney and 6 other cell types or tissues"/>
</dbReference>
<evidence type="ECO:0000313" key="2">
    <source>
        <dbReference type="Ensembl" id="ENSPPAP00000026455.1"/>
    </source>
</evidence>
<dbReference type="Proteomes" id="UP000240080">
    <property type="component" value="Chromosome X"/>
</dbReference>
<dbReference type="GeneTree" id="ENSGT00910000147321"/>
<feature type="region of interest" description="Disordered" evidence="1">
    <location>
        <begin position="51"/>
        <end position="102"/>
    </location>
</feature>
<dbReference type="AlphaFoldDB" id="A0A2R9BHT3"/>
<dbReference type="OMA" id="WASGFLC"/>
<dbReference type="Ensembl" id="ENSPPAT00000049288.1">
    <property type="protein sequence ID" value="ENSPPAP00000026455.1"/>
    <property type="gene ID" value="ENSPPAG00000036333.1"/>
</dbReference>